<organism evidence="2 3">
    <name type="scientific">Myripristis murdjan</name>
    <name type="common">pinecone soldierfish</name>
    <dbReference type="NCBI Taxonomy" id="586833"/>
    <lineage>
        <taxon>Eukaryota</taxon>
        <taxon>Metazoa</taxon>
        <taxon>Chordata</taxon>
        <taxon>Craniata</taxon>
        <taxon>Vertebrata</taxon>
        <taxon>Euteleostomi</taxon>
        <taxon>Actinopterygii</taxon>
        <taxon>Neopterygii</taxon>
        <taxon>Teleostei</taxon>
        <taxon>Neoteleostei</taxon>
        <taxon>Acanthomorphata</taxon>
        <taxon>Holocentriformes</taxon>
        <taxon>Holocentridae</taxon>
        <taxon>Myripristis</taxon>
    </lineage>
</organism>
<evidence type="ECO:0000256" key="1">
    <source>
        <dbReference type="ARBA" id="ARBA00009024"/>
    </source>
</evidence>
<evidence type="ECO:0000313" key="2">
    <source>
        <dbReference type="Ensembl" id="ENSMMDP00005030183.1"/>
    </source>
</evidence>
<reference evidence="2" key="3">
    <citation type="submission" date="2025-09" db="UniProtKB">
        <authorList>
            <consortium name="Ensembl"/>
        </authorList>
    </citation>
    <scope>IDENTIFICATION</scope>
</reference>
<evidence type="ECO:0008006" key="4">
    <source>
        <dbReference type="Google" id="ProtNLM"/>
    </source>
</evidence>
<name>A0A667YUU3_9TELE</name>
<accession>A0A667YUU3</accession>
<sequence length="152" mass="16674">MTQPQTHWNSDLLDCCDDMNSCCYGFWCCPCFACTTSGKFGENDCLPLLDIFTPAITAACGIPLCVPPAALSLRVAIRHKYGIKGSLCKDIAVSCFCSWCSWCQMSREIKHRKKSHAVINVQAQSAVVNATKFLDLIICNSVLSCDQSSCVM</sequence>
<dbReference type="Proteomes" id="UP000472263">
    <property type="component" value="Chromosome 4"/>
</dbReference>
<comment type="similarity">
    <text evidence="1">Belongs to the cornifelin family.</text>
</comment>
<dbReference type="PANTHER" id="PTHR15907">
    <property type="entry name" value="DUF614 FAMILY PROTEIN-RELATED"/>
    <property type="match status" value="1"/>
</dbReference>
<evidence type="ECO:0000313" key="3">
    <source>
        <dbReference type="Proteomes" id="UP000472263"/>
    </source>
</evidence>
<reference evidence="2" key="1">
    <citation type="submission" date="2019-06" db="EMBL/GenBank/DDBJ databases">
        <authorList>
            <consortium name="Wellcome Sanger Institute Data Sharing"/>
        </authorList>
    </citation>
    <scope>NUCLEOTIDE SEQUENCE [LARGE SCALE GENOMIC DNA]</scope>
</reference>
<dbReference type="Pfam" id="PF04749">
    <property type="entry name" value="PLAC8"/>
    <property type="match status" value="1"/>
</dbReference>
<dbReference type="NCBIfam" id="TIGR01571">
    <property type="entry name" value="A_thal_Cys_rich"/>
    <property type="match status" value="1"/>
</dbReference>
<dbReference type="InterPro" id="IPR006461">
    <property type="entry name" value="PLAC_motif_containing"/>
</dbReference>
<protein>
    <recommendedName>
        <fullName evidence="4">Plac8 onzin related protein 6</fullName>
    </recommendedName>
</protein>
<dbReference type="Ensembl" id="ENSMMDT00005030880.1">
    <property type="protein sequence ID" value="ENSMMDP00005030183.1"/>
    <property type="gene ID" value="ENSMMDG00005014306.1"/>
</dbReference>
<keyword evidence="3" id="KW-1185">Reference proteome</keyword>
<proteinExistence type="inferred from homology"/>
<dbReference type="GeneTree" id="ENSGT00940000163701"/>
<gene>
    <name evidence="2" type="primary">LOC115358127</name>
</gene>
<dbReference type="AlphaFoldDB" id="A0A667YUU3"/>
<reference evidence="2" key="2">
    <citation type="submission" date="2025-08" db="UniProtKB">
        <authorList>
            <consortium name="Ensembl"/>
        </authorList>
    </citation>
    <scope>IDENTIFICATION</scope>
</reference>